<feature type="transmembrane region" description="Helical" evidence="6">
    <location>
        <begin position="219"/>
        <end position="238"/>
    </location>
</feature>
<keyword evidence="4 6" id="KW-1133">Transmembrane helix</keyword>
<feature type="domain" description="SSD" evidence="7">
    <location>
        <begin position="248"/>
        <end position="370"/>
    </location>
</feature>
<proteinExistence type="predicted"/>
<feature type="transmembrane region" description="Helical" evidence="6">
    <location>
        <begin position="639"/>
        <end position="657"/>
    </location>
</feature>
<comment type="subcellular location">
    <subcellularLocation>
        <location evidence="1">Cell membrane</location>
        <topology evidence="1">Multi-pass membrane protein</topology>
    </subcellularLocation>
</comment>
<evidence type="ECO:0000256" key="1">
    <source>
        <dbReference type="ARBA" id="ARBA00004651"/>
    </source>
</evidence>
<feature type="transmembrane region" description="Helical" evidence="6">
    <location>
        <begin position="348"/>
        <end position="371"/>
    </location>
</feature>
<dbReference type="InterPro" id="IPR050545">
    <property type="entry name" value="Mycobact_MmpL"/>
</dbReference>
<evidence type="ECO:0000313" key="8">
    <source>
        <dbReference type="EMBL" id="VAW24432.1"/>
    </source>
</evidence>
<feature type="transmembrane region" description="Helical" evidence="6">
    <location>
        <begin position="663"/>
        <end position="681"/>
    </location>
</feature>
<sequence length="800" mass="90685">MWLRVSRIILRNKILLLSLLTGITIFMGYQASQVEMSYEYASLLPKKDPAYKDYQKFIKTFGEEGNIIVIGITDKNFFDYAHFHKWRELCSKLSKVEGVENLLSVSNSYNLVKNTKERKFEIEPVFPEHIKGQEELDSLVSVFKSLPFYRNRIYNEQANSYLLAITVNKDKMASKDREQMVESIRDECSHYENEMGVKLHYSGLPYIRVVNAVKIRKELYMFSVLALAICIVVLFFFFRSFKAVFVPVVIVLIGVVWSLGMLSLFGYKITILSGMIPPLLIVIGIPNSIYMLNKFHHEFISHGNKVKALQRVIIKIGNATFLTNLTTASGFATFVITKSDILKQFGIVASLNIMGLFVLSLLLIPIIFSFIGPPSPKHVKHLENRFVTKIIDQLIIITKKYRKVVYAAAIGIILVGFYGFSLIKSSGYMVDDIPKDSPIYVDLKYFEKNFDGLMPLEIIVDTKKPNGVMQLSTFNKIDLLEKKLSAYPELSPPLSLLDLLKFAKQAFYNGKESYYKLPNSREKNFILAYASKGKENSTLLHSFLDSSKQVTRISIRMKDVGTKKMEELYGKFNSQVDSIFSADKYNVTITGSSITFFRGTEYLMRNLFSSLALAIFLISIFMAAMFSSWRMVIMSLTPNIIPLIFTAAIMGFTGIPIKASTILVFSIAFGISVDNTIHFLAKYRQELKVTNWDIRQSVILALRETGVSMLYTSVVLFFGFGIFSLSSFGGTVAMGILVSLTLLVAVTSNLILLPSLLSGLERITTTRSFKEPLLQIYDEEEDIELEDLEIEAATPEKKEE</sequence>
<feature type="transmembrane region" description="Helical" evidence="6">
    <location>
        <begin position="312"/>
        <end position="336"/>
    </location>
</feature>
<name>A0A3B0UD00_9ZZZZ</name>
<keyword evidence="5 6" id="KW-0472">Membrane</keyword>
<dbReference type="InterPro" id="IPR000731">
    <property type="entry name" value="SSD"/>
</dbReference>
<protein>
    <submittedName>
        <fullName evidence="8">Exporter protein, RND family</fullName>
    </submittedName>
</protein>
<dbReference type="PANTHER" id="PTHR33406">
    <property type="entry name" value="MEMBRANE PROTEIN MJ1562-RELATED"/>
    <property type="match status" value="1"/>
</dbReference>
<evidence type="ECO:0000259" key="7">
    <source>
        <dbReference type="PROSITE" id="PS50156"/>
    </source>
</evidence>
<dbReference type="GO" id="GO:0005886">
    <property type="term" value="C:plasma membrane"/>
    <property type="evidence" value="ECO:0007669"/>
    <property type="project" value="UniProtKB-SubCell"/>
</dbReference>
<feature type="transmembrane region" description="Helical" evidence="6">
    <location>
        <begin position="404"/>
        <end position="423"/>
    </location>
</feature>
<keyword evidence="3 6" id="KW-0812">Transmembrane</keyword>
<reference evidence="8" key="1">
    <citation type="submission" date="2018-06" db="EMBL/GenBank/DDBJ databases">
        <authorList>
            <person name="Zhirakovskaya E."/>
        </authorList>
    </citation>
    <scope>NUCLEOTIDE SEQUENCE</scope>
</reference>
<evidence type="ECO:0000256" key="6">
    <source>
        <dbReference type="SAM" id="Phobius"/>
    </source>
</evidence>
<dbReference type="EMBL" id="UOEP01000214">
    <property type="protein sequence ID" value="VAW24432.1"/>
    <property type="molecule type" value="Genomic_DNA"/>
</dbReference>
<feature type="transmembrane region" description="Helical" evidence="6">
    <location>
        <begin position="271"/>
        <end position="292"/>
    </location>
</feature>
<evidence type="ECO:0000256" key="2">
    <source>
        <dbReference type="ARBA" id="ARBA00022475"/>
    </source>
</evidence>
<gene>
    <name evidence="8" type="ORF">MNBD_BACTEROID01-1481</name>
</gene>
<dbReference type="InterPro" id="IPR004869">
    <property type="entry name" value="MMPL_dom"/>
</dbReference>
<evidence type="ECO:0000256" key="3">
    <source>
        <dbReference type="ARBA" id="ARBA00022692"/>
    </source>
</evidence>
<keyword evidence="2" id="KW-1003">Cell membrane</keyword>
<feature type="transmembrane region" description="Helical" evidence="6">
    <location>
        <begin position="245"/>
        <end position="265"/>
    </location>
</feature>
<dbReference type="Pfam" id="PF03176">
    <property type="entry name" value="MMPL"/>
    <property type="match status" value="2"/>
</dbReference>
<accession>A0A3B0UD00</accession>
<organism evidence="8">
    <name type="scientific">hydrothermal vent metagenome</name>
    <dbReference type="NCBI Taxonomy" id="652676"/>
    <lineage>
        <taxon>unclassified sequences</taxon>
        <taxon>metagenomes</taxon>
        <taxon>ecological metagenomes</taxon>
    </lineage>
</organism>
<dbReference type="PROSITE" id="PS50156">
    <property type="entry name" value="SSD"/>
    <property type="match status" value="2"/>
</dbReference>
<dbReference type="AlphaFoldDB" id="A0A3B0UD00"/>
<feature type="domain" description="SSD" evidence="7">
    <location>
        <begin position="627"/>
        <end position="759"/>
    </location>
</feature>
<dbReference type="SUPFAM" id="SSF82866">
    <property type="entry name" value="Multidrug efflux transporter AcrB transmembrane domain"/>
    <property type="match status" value="2"/>
</dbReference>
<feature type="transmembrane region" description="Helical" evidence="6">
    <location>
        <begin position="732"/>
        <end position="753"/>
    </location>
</feature>
<dbReference type="PANTHER" id="PTHR33406:SF12">
    <property type="entry name" value="BLR2997 PROTEIN"/>
    <property type="match status" value="1"/>
</dbReference>
<evidence type="ECO:0000256" key="4">
    <source>
        <dbReference type="ARBA" id="ARBA00022989"/>
    </source>
</evidence>
<feature type="transmembrane region" description="Helical" evidence="6">
    <location>
        <begin position="702"/>
        <end position="726"/>
    </location>
</feature>
<evidence type="ECO:0000256" key="5">
    <source>
        <dbReference type="ARBA" id="ARBA00023136"/>
    </source>
</evidence>
<feature type="transmembrane region" description="Helical" evidence="6">
    <location>
        <begin position="607"/>
        <end position="627"/>
    </location>
</feature>
<dbReference type="Gene3D" id="1.20.1640.10">
    <property type="entry name" value="Multidrug efflux transporter AcrB transmembrane domain"/>
    <property type="match status" value="2"/>
</dbReference>